<dbReference type="InterPro" id="IPR041715">
    <property type="entry name" value="HisRS-like_core"/>
</dbReference>
<keyword evidence="3 9" id="KW-0963">Cytoplasm</keyword>
<dbReference type="InterPro" id="IPR006195">
    <property type="entry name" value="aa-tRNA-synth_II"/>
</dbReference>
<keyword evidence="4 9" id="KW-0547">Nucleotide-binding</keyword>
<dbReference type="InterPro" id="IPR015807">
    <property type="entry name" value="His-tRNA-ligase"/>
</dbReference>
<gene>
    <name evidence="9" type="primary">hisS</name>
    <name evidence="12" type="ORF">GA0061077_0330</name>
</gene>
<feature type="binding site" evidence="10">
    <location>
        <position position="131"/>
    </location>
    <ligand>
        <name>L-histidine</name>
        <dbReference type="ChEBI" id="CHEBI:57595"/>
    </ligand>
</feature>
<dbReference type="PANTHER" id="PTHR11476">
    <property type="entry name" value="HISTIDYL-TRNA SYNTHETASE"/>
    <property type="match status" value="1"/>
</dbReference>
<dbReference type="GO" id="GO:0005737">
    <property type="term" value="C:cytoplasm"/>
    <property type="evidence" value="ECO:0007669"/>
    <property type="project" value="UniProtKB-SubCell"/>
</dbReference>
<protein>
    <recommendedName>
        <fullName evidence="9">Histidine--tRNA ligase</fullName>
        <ecNumber evidence="9">6.1.1.21</ecNumber>
    </recommendedName>
    <alternativeName>
        <fullName evidence="9">Histidyl-tRNA synthetase</fullName>
        <shortName evidence="9">HisRS</shortName>
    </alternativeName>
</protein>
<evidence type="ECO:0000313" key="12">
    <source>
        <dbReference type="EMBL" id="SCC78583.1"/>
    </source>
</evidence>
<dbReference type="SUPFAM" id="SSF52954">
    <property type="entry name" value="Class II aaRS ABD-related"/>
    <property type="match status" value="1"/>
</dbReference>
<accession>A0A1C4H0X5</accession>
<dbReference type="PANTHER" id="PTHR11476:SF7">
    <property type="entry name" value="HISTIDINE--TRNA LIGASE"/>
    <property type="match status" value="1"/>
</dbReference>
<reference evidence="13" key="1">
    <citation type="submission" date="2016-08" db="EMBL/GenBank/DDBJ databases">
        <authorList>
            <person name="Varghese N."/>
            <person name="Submissions Spin"/>
        </authorList>
    </citation>
    <scope>NUCLEOTIDE SEQUENCE [LARGE SCALE GENOMIC DNA]</scope>
    <source>
        <strain evidence="13">R-52791</strain>
    </source>
</reference>
<keyword evidence="7 9" id="KW-0030">Aminoacyl-tRNA synthetase</keyword>
<evidence type="ECO:0000256" key="3">
    <source>
        <dbReference type="ARBA" id="ARBA00022490"/>
    </source>
</evidence>
<dbReference type="Proteomes" id="UP000242610">
    <property type="component" value="Unassembled WGS sequence"/>
</dbReference>
<dbReference type="PIRSF" id="PIRSF001549">
    <property type="entry name" value="His-tRNA_synth"/>
    <property type="match status" value="1"/>
</dbReference>
<dbReference type="Gene3D" id="3.30.930.10">
    <property type="entry name" value="Bira Bifunctional Protein, Domain 2"/>
    <property type="match status" value="1"/>
</dbReference>
<evidence type="ECO:0000259" key="11">
    <source>
        <dbReference type="PROSITE" id="PS50862"/>
    </source>
</evidence>
<sequence>MAKGASISGFPEWLPSERVVEQRVIDTVRKIFELNGFIGIETRAVEEGASLLKKGETSKEIYLLSRLQDVGYESDTPIERRLGLHFDLTVPLSRYVVEHSGHLAFPFKRWQIQKVWRGERPQEGRFREFVQADIDVIGNGELEDHYEVELPLVMVQALEELRKFGLPKATVHANNRKLSEGFYRGLGLTDIEGVLREIDKLDKVGADEVIKLLVSECGADEQQARACLELAELTAKDGTQLREKFDELCTKHNIGQERDAYQLAREGLDTLAMIVDEAAITRPGSVIADLKIARGLDYYTGSVYETFLDGAEQLGSICSGGRYDSLASQGNKKYPGVGLSIGLSRLISYMLHTAGAQASRVSPAVVMVAVWNEDDRLECNHIAAHLRERGIAADVAPKAAKLGKQIKYADKLGIPYVWFPADTSVDAEGSDHDEVKNIITGEQVSADVKSWQPDSVYARQTVSLPN</sequence>
<dbReference type="PROSITE" id="PS50862">
    <property type="entry name" value="AA_TRNA_LIGASE_II"/>
    <property type="match status" value="1"/>
</dbReference>
<dbReference type="EMBL" id="FMBL01000001">
    <property type="protein sequence ID" value="SCC78583.1"/>
    <property type="molecule type" value="Genomic_DNA"/>
</dbReference>
<feature type="binding site" evidence="10">
    <location>
        <begin position="298"/>
        <end position="299"/>
    </location>
    <ligand>
        <name>L-histidine</name>
        <dbReference type="ChEBI" id="CHEBI:57595"/>
    </ligand>
</feature>
<dbReference type="HAMAP" id="MF_00127">
    <property type="entry name" value="His_tRNA_synth"/>
    <property type="match status" value="1"/>
</dbReference>
<dbReference type="GO" id="GO:0006427">
    <property type="term" value="P:histidyl-tRNA aminoacylation"/>
    <property type="evidence" value="ECO:0007669"/>
    <property type="project" value="UniProtKB-UniRule"/>
</dbReference>
<dbReference type="Pfam" id="PF13393">
    <property type="entry name" value="tRNA-synt_His"/>
    <property type="match status" value="1"/>
</dbReference>
<evidence type="ECO:0000256" key="4">
    <source>
        <dbReference type="ARBA" id="ARBA00022741"/>
    </source>
</evidence>
<keyword evidence="5 9" id="KW-0067">ATP-binding</keyword>
<feature type="binding site" evidence="10">
    <location>
        <position position="294"/>
    </location>
    <ligand>
        <name>L-histidine</name>
        <dbReference type="ChEBI" id="CHEBI:57595"/>
    </ligand>
</feature>
<evidence type="ECO:0000313" key="13">
    <source>
        <dbReference type="Proteomes" id="UP000242610"/>
    </source>
</evidence>
<dbReference type="InterPro" id="IPR036621">
    <property type="entry name" value="Anticodon-bd_dom_sf"/>
</dbReference>
<dbReference type="AlphaFoldDB" id="A0A1C4H0X5"/>
<dbReference type="EC" id="6.1.1.21" evidence="9"/>
<dbReference type="CDD" id="cd00773">
    <property type="entry name" value="HisRS-like_core"/>
    <property type="match status" value="1"/>
</dbReference>
<evidence type="ECO:0000256" key="9">
    <source>
        <dbReference type="HAMAP-Rule" id="MF_00127"/>
    </source>
</evidence>
<dbReference type="NCBIfam" id="TIGR00442">
    <property type="entry name" value="hisS"/>
    <property type="match status" value="1"/>
</dbReference>
<evidence type="ECO:0000256" key="5">
    <source>
        <dbReference type="ARBA" id="ARBA00022840"/>
    </source>
</evidence>
<evidence type="ECO:0000256" key="10">
    <source>
        <dbReference type="PIRSR" id="PIRSR001549-1"/>
    </source>
</evidence>
<dbReference type="RefSeq" id="WP_091847192.1">
    <property type="nucleotide sequence ID" value="NZ_FMBL01000001.1"/>
</dbReference>
<feature type="binding site" evidence="10">
    <location>
        <position position="117"/>
    </location>
    <ligand>
        <name>L-histidine</name>
        <dbReference type="ChEBI" id="CHEBI:57595"/>
    </ligand>
</feature>
<comment type="catalytic activity">
    <reaction evidence="8 9">
        <text>tRNA(His) + L-histidine + ATP = L-histidyl-tRNA(His) + AMP + diphosphate + H(+)</text>
        <dbReference type="Rhea" id="RHEA:17313"/>
        <dbReference type="Rhea" id="RHEA-COMP:9665"/>
        <dbReference type="Rhea" id="RHEA-COMP:9689"/>
        <dbReference type="ChEBI" id="CHEBI:15378"/>
        <dbReference type="ChEBI" id="CHEBI:30616"/>
        <dbReference type="ChEBI" id="CHEBI:33019"/>
        <dbReference type="ChEBI" id="CHEBI:57595"/>
        <dbReference type="ChEBI" id="CHEBI:78442"/>
        <dbReference type="ChEBI" id="CHEBI:78527"/>
        <dbReference type="ChEBI" id="CHEBI:456215"/>
        <dbReference type="EC" id="6.1.1.21"/>
    </reaction>
</comment>
<keyword evidence="9" id="KW-0436">Ligase</keyword>
<evidence type="ECO:0000256" key="1">
    <source>
        <dbReference type="ARBA" id="ARBA00008226"/>
    </source>
</evidence>
<proteinExistence type="inferred from homology"/>
<dbReference type="Gene3D" id="3.40.50.800">
    <property type="entry name" value="Anticodon-binding domain"/>
    <property type="match status" value="1"/>
</dbReference>
<evidence type="ECO:0000256" key="6">
    <source>
        <dbReference type="ARBA" id="ARBA00022917"/>
    </source>
</evidence>
<organism evidence="12 13">
    <name type="scientific">Bifidobacterium commune</name>
    <dbReference type="NCBI Taxonomy" id="1505727"/>
    <lineage>
        <taxon>Bacteria</taxon>
        <taxon>Bacillati</taxon>
        <taxon>Actinomycetota</taxon>
        <taxon>Actinomycetes</taxon>
        <taxon>Bifidobacteriales</taxon>
        <taxon>Bifidobacteriaceae</taxon>
        <taxon>Bifidobacterium</taxon>
    </lineage>
</organism>
<dbReference type="STRING" id="1505727.GA0061077_0330"/>
<comment type="similarity">
    <text evidence="1 9">Belongs to the class-II aminoacyl-tRNA synthetase family.</text>
</comment>
<dbReference type="InterPro" id="IPR004516">
    <property type="entry name" value="HisRS/HisZ"/>
</dbReference>
<feature type="binding site" evidence="10">
    <location>
        <position position="135"/>
    </location>
    <ligand>
        <name>L-histidine</name>
        <dbReference type="ChEBI" id="CHEBI:57595"/>
    </ligand>
</feature>
<name>A0A1C4H0X5_9BIFI</name>
<dbReference type="SUPFAM" id="SSF55681">
    <property type="entry name" value="Class II aaRS and biotin synthetases"/>
    <property type="match status" value="1"/>
</dbReference>
<comment type="subcellular location">
    <subcellularLocation>
        <location evidence="9">Cytoplasm</location>
    </subcellularLocation>
</comment>
<dbReference type="GO" id="GO:0004821">
    <property type="term" value="F:histidine-tRNA ligase activity"/>
    <property type="evidence" value="ECO:0007669"/>
    <property type="project" value="UniProtKB-UniRule"/>
</dbReference>
<dbReference type="InterPro" id="IPR004154">
    <property type="entry name" value="Anticodon-bd"/>
</dbReference>
<dbReference type="InterPro" id="IPR045864">
    <property type="entry name" value="aa-tRNA-synth_II/BPL/LPL"/>
</dbReference>
<evidence type="ECO:0000256" key="8">
    <source>
        <dbReference type="ARBA" id="ARBA00047639"/>
    </source>
</evidence>
<evidence type="ECO:0000256" key="2">
    <source>
        <dbReference type="ARBA" id="ARBA00011738"/>
    </source>
</evidence>
<keyword evidence="13" id="KW-1185">Reference proteome</keyword>
<evidence type="ECO:0000256" key="7">
    <source>
        <dbReference type="ARBA" id="ARBA00023146"/>
    </source>
</evidence>
<dbReference type="Pfam" id="PF03129">
    <property type="entry name" value="HGTP_anticodon"/>
    <property type="match status" value="1"/>
</dbReference>
<dbReference type="GO" id="GO:0005524">
    <property type="term" value="F:ATP binding"/>
    <property type="evidence" value="ECO:0007669"/>
    <property type="project" value="UniProtKB-UniRule"/>
</dbReference>
<comment type="subunit">
    <text evidence="2 9">Homodimer.</text>
</comment>
<dbReference type="OrthoDB" id="9800814at2"/>
<keyword evidence="6 9" id="KW-0648">Protein biosynthesis</keyword>
<feature type="domain" description="Aminoacyl-transfer RNA synthetases class-II family profile" evidence="11">
    <location>
        <begin position="20"/>
        <end position="363"/>
    </location>
</feature>
<feature type="binding site" evidence="10">
    <location>
        <begin position="87"/>
        <end position="89"/>
    </location>
    <ligand>
        <name>L-histidine</name>
        <dbReference type="ChEBI" id="CHEBI:57595"/>
    </ligand>
</feature>